<dbReference type="InterPro" id="IPR017938">
    <property type="entry name" value="Riboflavin_synthase-like_b-brl"/>
</dbReference>
<keyword evidence="6" id="KW-0560">Oxidoreductase</keyword>
<dbReference type="PANTHER" id="PTHR47354">
    <property type="entry name" value="NADH OXIDOREDUCTASE HCR"/>
    <property type="match status" value="1"/>
</dbReference>
<dbReference type="CDD" id="cd06214">
    <property type="entry name" value="PA_degradation_oxidoreductase_like"/>
    <property type="match status" value="1"/>
</dbReference>
<dbReference type="RefSeq" id="WP_204052373.1">
    <property type="nucleotide sequence ID" value="NZ_BOOF01000055.1"/>
</dbReference>
<accession>A0ABQ4GZ46</accession>
<dbReference type="InterPro" id="IPR012675">
    <property type="entry name" value="Beta-grasp_dom_sf"/>
</dbReference>
<dbReference type="InterPro" id="IPR039261">
    <property type="entry name" value="FNR_nucleotide-bd"/>
</dbReference>
<dbReference type="PROSITE" id="PS51085">
    <property type="entry name" value="2FE2S_FER_2"/>
    <property type="match status" value="1"/>
</dbReference>
<evidence type="ECO:0000256" key="2">
    <source>
        <dbReference type="ARBA" id="ARBA00022630"/>
    </source>
</evidence>
<keyword evidence="12" id="KW-1185">Reference proteome</keyword>
<keyword evidence="4" id="KW-0479">Metal-binding</keyword>
<dbReference type="CDD" id="cd00207">
    <property type="entry name" value="fer2"/>
    <property type="match status" value="1"/>
</dbReference>
<feature type="domain" description="FAD-binding FR-type" evidence="10">
    <location>
        <begin position="13"/>
        <end position="123"/>
    </location>
</feature>
<evidence type="ECO:0000313" key="11">
    <source>
        <dbReference type="EMBL" id="GIH66569.1"/>
    </source>
</evidence>
<evidence type="ECO:0000259" key="10">
    <source>
        <dbReference type="PROSITE" id="PS51384"/>
    </source>
</evidence>
<keyword evidence="5" id="KW-0274">FAD</keyword>
<dbReference type="Pfam" id="PF00111">
    <property type="entry name" value="Fer2"/>
    <property type="match status" value="1"/>
</dbReference>
<evidence type="ECO:0000256" key="4">
    <source>
        <dbReference type="ARBA" id="ARBA00022723"/>
    </source>
</evidence>
<dbReference type="Proteomes" id="UP000660454">
    <property type="component" value="Unassembled WGS sequence"/>
</dbReference>
<dbReference type="Pfam" id="PF00970">
    <property type="entry name" value="FAD_binding_6"/>
    <property type="match status" value="1"/>
</dbReference>
<evidence type="ECO:0000256" key="3">
    <source>
        <dbReference type="ARBA" id="ARBA00022714"/>
    </source>
</evidence>
<proteinExistence type="predicted"/>
<dbReference type="Gene3D" id="2.40.30.10">
    <property type="entry name" value="Translation factors"/>
    <property type="match status" value="1"/>
</dbReference>
<keyword evidence="7" id="KW-0408">Iron</keyword>
<dbReference type="PRINTS" id="PR00371">
    <property type="entry name" value="FPNCR"/>
</dbReference>
<dbReference type="Gene3D" id="3.10.20.30">
    <property type="match status" value="1"/>
</dbReference>
<comment type="cofactor">
    <cofactor evidence="1">
        <name>FAD</name>
        <dbReference type="ChEBI" id="CHEBI:57692"/>
    </cofactor>
</comment>
<dbReference type="PANTHER" id="PTHR47354:SF8">
    <property type="entry name" value="1,2-PHENYLACETYL-COA EPOXIDASE, SUBUNIT E"/>
    <property type="match status" value="1"/>
</dbReference>
<dbReference type="InterPro" id="IPR001433">
    <property type="entry name" value="OxRdtase_FAD/NAD-bd"/>
</dbReference>
<dbReference type="Pfam" id="PF00175">
    <property type="entry name" value="NAD_binding_1"/>
    <property type="match status" value="1"/>
</dbReference>
<dbReference type="InterPro" id="IPR001709">
    <property type="entry name" value="Flavoprot_Pyr_Nucl_cyt_Rdtase"/>
</dbReference>
<dbReference type="InterPro" id="IPR017927">
    <property type="entry name" value="FAD-bd_FR_type"/>
</dbReference>
<dbReference type="EMBL" id="BOOF01000055">
    <property type="protein sequence ID" value="GIH66569.1"/>
    <property type="molecule type" value="Genomic_DNA"/>
</dbReference>
<comment type="caution">
    <text evidence="11">The sequence shown here is derived from an EMBL/GenBank/DDBJ whole genome shotgun (WGS) entry which is preliminary data.</text>
</comment>
<dbReference type="Gene3D" id="3.40.50.80">
    <property type="entry name" value="Nucleotide-binding domain of ferredoxin-NADP reductase (FNR) module"/>
    <property type="match status" value="1"/>
</dbReference>
<evidence type="ECO:0000256" key="5">
    <source>
        <dbReference type="ARBA" id="ARBA00022827"/>
    </source>
</evidence>
<evidence type="ECO:0000256" key="6">
    <source>
        <dbReference type="ARBA" id="ARBA00023002"/>
    </source>
</evidence>
<dbReference type="InterPro" id="IPR036010">
    <property type="entry name" value="2Fe-2S_ferredoxin-like_sf"/>
</dbReference>
<sequence length="377" mass="39749">MPAATTTAARARLRFHTLTVAAVEPVAADGSAVAVTLRVPDGLRGEFAFVPGQHVTVAATVGGAAVRRSYSLCSVPDELDERGTLRIGVRVVPGGVFSTYAARSLAPGDTLDVLPPVGAFGTRFDSARRRRYAAIAGGSGITPVLSLVRAGLATEPDSTFTLLYGNRTADSVMFADELADLKDRHPRRLHLVHAFSRENPRLGLGQGRLDAARLAAVLPSVLPPGGVSEWFLCGPAGLVRDARRVLSRHGAGDAAVHAEFFHPDEPAERAPRSPAPPRAPVAGAGTRELCVVLEGRATTVRAAEGQTILDAALAARPELPYSCRNGVCATCRARVVEGRAVMSDHWALTDEEVAAGYVLTCRAVPETEQVTVDFDMV</sequence>
<organism evidence="11 12">
    <name type="scientific">Microbispora siamensis</name>
    <dbReference type="NCBI Taxonomy" id="564413"/>
    <lineage>
        <taxon>Bacteria</taxon>
        <taxon>Bacillati</taxon>
        <taxon>Actinomycetota</taxon>
        <taxon>Actinomycetes</taxon>
        <taxon>Streptosporangiales</taxon>
        <taxon>Streptosporangiaceae</taxon>
        <taxon>Microbispora</taxon>
    </lineage>
</organism>
<dbReference type="InterPro" id="IPR050415">
    <property type="entry name" value="MRET"/>
</dbReference>
<evidence type="ECO:0000313" key="12">
    <source>
        <dbReference type="Proteomes" id="UP000660454"/>
    </source>
</evidence>
<dbReference type="InterPro" id="IPR001041">
    <property type="entry name" value="2Fe-2S_ferredoxin-type"/>
</dbReference>
<gene>
    <name evidence="11" type="ORF">Msi02_73860</name>
</gene>
<keyword evidence="2" id="KW-0285">Flavoprotein</keyword>
<evidence type="ECO:0000256" key="1">
    <source>
        <dbReference type="ARBA" id="ARBA00001974"/>
    </source>
</evidence>
<protein>
    <submittedName>
        <fullName evidence="11">Phenylacetic acid degradation protein</fullName>
    </submittedName>
</protein>
<evidence type="ECO:0000256" key="8">
    <source>
        <dbReference type="ARBA" id="ARBA00023014"/>
    </source>
</evidence>
<dbReference type="PROSITE" id="PS00197">
    <property type="entry name" value="2FE2S_FER_1"/>
    <property type="match status" value="1"/>
</dbReference>
<evidence type="ECO:0000256" key="7">
    <source>
        <dbReference type="ARBA" id="ARBA00023004"/>
    </source>
</evidence>
<dbReference type="InterPro" id="IPR006058">
    <property type="entry name" value="2Fe2S_fd_BS"/>
</dbReference>
<dbReference type="PRINTS" id="PR00410">
    <property type="entry name" value="PHEHYDRXLASE"/>
</dbReference>
<dbReference type="SUPFAM" id="SSF54292">
    <property type="entry name" value="2Fe-2S ferredoxin-like"/>
    <property type="match status" value="1"/>
</dbReference>
<feature type="domain" description="2Fe-2S ferredoxin-type" evidence="9">
    <location>
        <begin position="287"/>
        <end position="377"/>
    </location>
</feature>
<keyword evidence="3" id="KW-0001">2Fe-2S</keyword>
<dbReference type="SUPFAM" id="SSF63380">
    <property type="entry name" value="Riboflavin synthase domain-like"/>
    <property type="match status" value="1"/>
</dbReference>
<evidence type="ECO:0000259" key="9">
    <source>
        <dbReference type="PROSITE" id="PS51085"/>
    </source>
</evidence>
<name>A0ABQ4GZ46_9ACTN</name>
<reference evidence="11 12" key="1">
    <citation type="submission" date="2021-01" db="EMBL/GenBank/DDBJ databases">
        <title>Whole genome shotgun sequence of Microbispora siamensis NBRC 104113.</title>
        <authorList>
            <person name="Komaki H."/>
            <person name="Tamura T."/>
        </authorList>
    </citation>
    <scope>NUCLEOTIDE SEQUENCE [LARGE SCALE GENOMIC DNA]</scope>
    <source>
        <strain evidence="11 12">NBRC 104113</strain>
    </source>
</reference>
<dbReference type="InterPro" id="IPR008333">
    <property type="entry name" value="Cbr1-like_FAD-bd_dom"/>
</dbReference>
<keyword evidence="8" id="KW-0411">Iron-sulfur</keyword>
<dbReference type="SUPFAM" id="SSF52343">
    <property type="entry name" value="Ferredoxin reductase-like, C-terminal NADP-linked domain"/>
    <property type="match status" value="1"/>
</dbReference>
<dbReference type="PROSITE" id="PS51384">
    <property type="entry name" value="FAD_FR"/>
    <property type="match status" value="1"/>
</dbReference>